<accession>A0A0C2T1U8</accession>
<sequence>MQAGGCSPFPNSAMPVAVPSGHAGDIDDNVTTDDSPPYLQLSPSQEVARGQLQDHAESEHASDVQTIRKHIIGTDVPSIPFPENVNTRTFGEVKMVGVSR</sequence>
<protein>
    <submittedName>
        <fullName evidence="2">Uncharacterized protein</fullName>
    </submittedName>
</protein>
<dbReference type="InParanoid" id="A0A0C2T1U8"/>
<dbReference type="AlphaFoldDB" id="A0A0C2T1U8"/>
<dbReference type="EMBL" id="KN818299">
    <property type="protein sequence ID" value="KIL60439.1"/>
    <property type="molecule type" value="Genomic_DNA"/>
</dbReference>
<dbReference type="HOGENOM" id="CLU_2305359_0_0_1"/>
<proteinExistence type="predicted"/>
<feature type="region of interest" description="Disordered" evidence="1">
    <location>
        <begin position="1"/>
        <end position="41"/>
    </location>
</feature>
<evidence type="ECO:0000256" key="1">
    <source>
        <dbReference type="SAM" id="MobiDB-lite"/>
    </source>
</evidence>
<organism evidence="2 3">
    <name type="scientific">Amanita muscaria (strain Koide BX008)</name>
    <dbReference type="NCBI Taxonomy" id="946122"/>
    <lineage>
        <taxon>Eukaryota</taxon>
        <taxon>Fungi</taxon>
        <taxon>Dikarya</taxon>
        <taxon>Basidiomycota</taxon>
        <taxon>Agaricomycotina</taxon>
        <taxon>Agaricomycetes</taxon>
        <taxon>Agaricomycetidae</taxon>
        <taxon>Agaricales</taxon>
        <taxon>Pluteineae</taxon>
        <taxon>Amanitaceae</taxon>
        <taxon>Amanita</taxon>
    </lineage>
</organism>
<reference evidence="2 3" key="1">
    <citation type="submission" date="2014-04" db="EMBL/GenBank/DDBJ databases">
        <title>Evolutionary Origins and Diversification of the Mycorrhizal Mutualists.</title>
        <authorList>
            <consortium name="DOE Joint Genome Institute"/>
            <consortium name="Mycorrhizal Genomics Consortium"/>
            <person name="Kohler A."/>
            <person name="Kuo A."/>
            <person name="Nagy L.G."/>
            <person name="Floudas D."/>
            <person name="Copeland A."/>
            <person name="Barry K.W."/>
            <person name="Cichocki N."/>
            <person name="Veneault-Fourrey C."/>
            <person name="LaButti K."/>
            <person name="Lindquist E.A."/>
            <person name="Lipzen A."/>
            <person name="Lundell T."/>
            <person name="Morin E."/>
            <person name="Murat C."/>
            <person name="Riley R."/>
            <person name="Ohm R."/>
            <person name="Sun H."/>
            <person name="Tunlid A."/>
            <person name="Henrissat B."/>
            <person name="Grigoriev I.V."/>
            <person name="Hibbett D.S."/>
            <person name="Martin F."/>
        </authorList>
    </citation>
    <scope>NUCLEOTIDE SEQUENCE [LARGE SCALE GENOMIC DNA]</scope>
    <source>
        <strain evidence="2 3">Koide BX008</strain>
    </source>
</reference>
<evidence type="ECO:0000313" key="2">
    <source>
        <dbReference type="EMBL" id="KIL60439.1"/>
    </source>
</evidence>
<dbReference type="Proteomes" id="UP000054549">
    <property type="component" value="Unassembled WGS sequence"/>
</dbReference>
<name>A0A0C2T1U8_AMAMK</name>
<evidence type="ECO:0000313" key="3">
    <source>
        <dbReference type="Proteomes" id="UP000054549"/>
    </source>
</evidence>
<gene>
    <name evidence="2" type="ORF">M378DRAFT_921663</name>
</gene>
<keyword evidence="3" id="KW-1185">Reference proteome</keyword>